<evidence type="ECO:0000313" key="3">
    <source>
        <dbReference type="Proteomes" id="UP000698242"/>
    </source>
</evidence>
<reference evidence="2" key="1">
    <citation type="submission" date="2013-03" db="EMBL/GenBank/DDBJ databases">
        <title>Genome Sequence of the Profundibacterium mesophilum strain KAUST100406-0324T from Red Sea, a novel genus in the family Rhodobacteraceae.</title>
        <authorList>
            <person name="Essack M."/>
            <person name="Alam I."/>
            <person name="Lafi F."/>
            <person name="Alawi W."/>
            <person name="Kamanu F."/>
            <person name="Al-Suwailem A."/>
            <person name="Lee O.O."/>
            <person name="Xu Y."/>
            <person name="Bajic V."/>
            <person name="Qian P.-Y."/>
            <person name="Archer J."/>
        </authorList>
    </citation>
    <scope>NUCLEOTIDE SEQUENCE</scope>
    <source>
        <strain evidence="2">KAUST100406-0324</strain>
    </source>
</reference>
<evidence type="ECO:0000259" key="1">
    <source>
        <dbReference type="Pfam" id="PF09949"/>
    </source>
</evidence>
<feature type="domain" description="Phosphatidate phosphatase APP1 catalytic" evidence="1">
    <location>
        <begin position="146"/>
        <end position="297"/>
    </location>
</feature>
<organism evidence="2 3">
    <name type="scientific">Profundibacterium mesophilum KAUST100406-0324</name>
    <dbReference type="NCBI Taxonomy" id="1037889"/>
    <lineage>
        <taxon>Bacteria</taxon>
        <taxon>Pseudomonadati</taxon>
        <taxon>Pseudomonadota</taxon>
        <taxon>Alphaproteobacteria</taxon>
        <taxon>Rhodobacterales</taxon>
        <taxon>Roseobacteraceae</taxon>
        <taxon>Profundibacterium</taxon>
    </lineage>
</organism>
<dbReference type="InterPro" id="IPR019236">
    <property type="entry name" value="APP1_cat"/>
</dbReference>
<comment type="caution">
    <text evidence="2">The sequence shown here is derived from an EMBL/GenBank/DDBJ whole genome shotgun (WGS) entry which is preliminary data.</text>
</comment>
<dbReference type="InterPro" id="IPR052935">
    <property type="entry name" value="Mg2+_PAP"/>
</dbReference>
<name>A0A921NUQ0_9RHOB</name>
<keyword evidence="3" id="KW-1185">Reference proteome</keyword>
<protein>
    <recommendedName>
        <fullName evidence="1">Phosphatidate phosphatase APP1 catalytic domain-containing protein</fullName>
    </recommendedName>
</protein>
<evidence type="ECO:0000313" key="2">
    <source>
        <dbReference type="EMBL" id="KAF0675918.1"/>
    </source>
</evidence>
<dbReference type="RefSeq" id="WP_236549746.1">
    <property type="nucleotide sequence ID" value="NZ_APKE01000020.1"/>
</dbReference>
<gene>
    <name evidence="2" type="ORF">PMES_01673</name>
</gene>
<proteinExistence type="predicted"/>
<dbReference type="GO" id="GO:0008195">
    <property type="term" value="F:phosphatidate phosphatase activity"/>
    <property type="evidence" value="ECO:0007669"/>
    <property type="project" value="InterPro"/>
</dbReference>
<dbReference type="PANTHER" id="PTHR28208:SF3">
    <property type="entry name" value="PHOSPHATIDATE PHOSPHATASE APP1"/>
    <property type="match status" value="1"/>
</dbReference>
<dbReference type="EMBL" id="APKE01000020">
    <property type="protein sequence ID" value="KAF0675918.1"/>
    <property type="molecule type" value="Genomic_DNA"/>
</dbReference>
<accession>A0A921NUQ0</accession>
<dbReference type="AlphaFoldDB" id="A0A921NUQ0"/>
<dbReference type="Proteomes" id="UP000698242">
    <property type="component" value="Unassembled WGS sequence"/>
</dbReference>
<dbReference type="Pfam" id="PF09949">
    <property type="entry name" value="APP1_cat"/>
    <property type="match status" value="1"/>
</dbReference>
<dbReference type="PANTHER" id="PTHR28208">
    <property type="entry name" value="PHOSPHATIDATE PHOSPHATASE APP1"/>
    <property type="match status" value="1"/>
</dbReference>
<sequence>MAQGSWLHRAALAAERGIDRIRPARKSDTPVIDPHRGYSTPEGLVLRGRVLASLRSTAPHPDHGLLDNLKQMAGLFLTDELPGITVCAPAHDVRAVSDEEGYFSLVVPRSAAGDLPGWHEIALEVDGVPASRVGCPVLVTDSRAEIGVISDIDDTMMQTGAYSLALNLWTTFTGSSLTRKVFEDSVVLIDHLSGHGRNPVFYVSSSPWNLHSFLVRVFAQAGLTAGPMFLRDYGLGEGQFITNTHGDHKGAAIDLILEANPGLPFVLIGDTGQHDAEVYLEAAHRHGGRIAAVILREPGPGPDEASRVAMASMKRLGLRVEHGSDFYGLAEALERSGIGPGRS</sequence>